<organism evidence="3 4">
    <name type="scientific">Liparis tanakae</name>
    <name type="common">Tanaka's snailfish</name>
    <dbReference type="NCBI Taxonomy" id="230148"/>
    <lineage>
        <taxon>Eukaryota</taxon>
        <taxon>Metazoa</taxon>
        <taxon>Chordata</taxon>
        <taxon>Craniata</taxon>
        <taxon>Vertebrata</taxon>
        <taxon>Euteleostomi</taxon>
        <taxon>Actinopterygii</taxon>
        <taxon>Neopterygii</taxon>
        <taxon>Teleostei</taxon>
        <taxon>Neoteleostei</taxon>
        <taxon>Acanthomorphata</taxon>
        <taxon>Eupercaria</taxon>
        <taxon>Perciformes</taxon>
        <taxon>Cottioidei</taxon>
        <taxon>Cottales</taxon>
        <taxon>Liparidae</taxon>
        <taxon>Liparis</taxon>
    </lineage>
</organism>
<dbReference type="Proteomes" id="UP000314294">
    <property type="component" value="Unassembled WGS sequence"/>
</dbReference>
<comment type="caution">
    <text evidence="3">The sequence shown here is derived from an EMBL/GenBank/DDBJ whole genome shotgun (WGS) entry which is preliminary data.</text>
</comment>
<keyword evidence="3" id="KW-0378">Hydrolase</keyword>
<dbReference type="InterPro" id="IPR050821">
    <property type="entry name" value="Cytosolic_carboxypeptidase"/>
</dbReference>
<name>A0A4Z2EL65_9TELE</name>
<reference evidence="3 4" key="1">
    <citation type="submission" date="2019-03" db="EMBL/GenBank/DDBJ databases">
        <title>First draft genome of Liparis tanakae, snailfish: a comprehensive survey of snailfish specific genes.</title>
        <authorList>
            <person name="Kim W."/>
            <person name="Song I."/>
            <person name="Jeong J.-H."/>
            <person name="Kim D."/>
            <person name="Kim S."/>
            <person name="Ryu S."/>
            <person name="Song J.Y."/>
            <person name="Lee S.K."/>
        </authorList>
    </citation>
    <scope>NUCLEOTIDE SEQUENCE [LARGE SCALE GENOMIC DNA]</scope>
    <source>
        <tissue evidence="3">Muscle</tissue>
    </source>
</reference>
<dbReference type="Gene3D" id="2.60.40.3120">
    <property type="match status" value="1"/>
</dbReference>
<dbReference type="SUPFAM" id="SSF53187">
    <property type="entry name" value="Zn-dependent exopeptidases"/>
    <property type="match status" value="1"/>
</dbReference>
<dbReference type="PANTHER" id="PTHR12756">
    <property type="entry name" value="CYTOSOLIC CARBOXYPEPTIDASE"/>
    <property type="match status" value="1"/>
</dbReference>
<keyword evidence="3" id="KW-0121">Carboxypeptidase</keyword>
<proteinExistence type="predicted"/>
<dbReference type="EMBL" id="SRLO01005947">
    <property type="protein sequence ID" value="TNN29194.1"/>
    <property type="molecule type" value="Genomic_DNA"/>
</dbReference>
<sequence length="455" mass="50681">MQPVLYSVREALEGRPHWVRTGTDICYYRNHFCPAGGRRRSSLYTLTFSISFRHHEDVCYLAYHYPYTYSALKVPGPRGTGPQRYRAPEVPGPRGTGPLEVPGPRGTWPQRYRAPEVPGPRGTGPLERYRALEVLALEIPGPRGPCVLSLSPCPKTSHVSSACSCVLSLSPSRCDLSGEDLNRQWRAPAPGRCPSVYHAKGLLYYLRSIGRTPLVRGSWLARSPACGPAPFERGGVFISGCGASSGVCVRRGLWSICVKEAWPVEHLCEGGVACGASVFCDYHGHSRKKNVFLYGCSVKETLWQSAVSTEGVKEDPGYRTIPKTLDRLAPAFSFNSCNYLVEKSRCSTARVVVWREMGVLRSYTLESTHNGCDQGVYKGLQTGTRELQEMGLKFCHSLLSVTKDVKTLYSQRLISHRGLDYRGLDHRGLDYRDLDHKGLDYRDLDHKGLDHTSHQ</sequence>
<dbReference type="Gene3D" id="3.40.630.10">
    <property type="entry name" value="Zn peptidases"/>
    <property type="match status" value="1"/>
</dbReference>
<dbReference type="PANTHER" id="PTHR12756:SF5">
    <property type="entry name" value="CYTOSOLIC CARBOXYPEPTIDASE 4"/>
    <property type="match status" value="1"/>
</dbReference>
<dbReference type="GO" id="GO:0004180">
    <property type="term" value="F:carboxypeptidase activity"/>
    <property type="evidence" value="ECO:0007669"/>
    <property type="project" value="UniProtKB-KW"/>
</dbReference>
<evidence type="ECO:0000313" key="3">
    <source>
        <dbReference type="EMBL" id="TNN29194.1"/>
    </source>
</evidence>
<dbReference type="AlphaFoldDB" id="A0A4Z2EL65"/>
<evidence type="ECO:0000256" key="2">
    <source>
        <dbReference type="SAM" id="MobiDB-lite"/>
    </source>
</evidence>
<protein>
    <submittedName>
        <fullName evidence="3">Cytosolic carboxypeptidase 1</fullName>
    </submittedName>
</protein>
<accession>A0A4Z2EL65</accession>
<comment type="cofactor">
    <cofactor evidence="1">
        <name>Zn(2+)</name>
        <dbReference type="ChEBI" id="CHEBI:29105"/>
    </cofactor>
</comment>
<gene>
    <name evidence="3" type="primary">agtpbp1_1</name>
    <name evidence="3" type="ORF">EYF80_060659</name>
</gene>
<evidence type="ECO:0000313" key="4">
    <source>
        <dbReference type="Proteomes" id="UP000314294"/>
    </source>
</evidence>
<keyword evidence="4" id="KW-1185">Reference proteome</keyword>
<evidence type="ECO:0000256" key="1">
    <source>
        <dbReference type="ARBA" id="ARBA00001947"/>
    </source>
</evidence>
<keyword evidence="3" id="KW-0645">Protease</keyword>
<dbReference type="OrthoDB" id="10253041at2759"/>
<feature type="region of interest" description="Disordered" evidence="2">
    <location>
        <begin position="88"/>
        <end position="123"/>
    </location>
</feature>